<keyword evidence="3 7" id="KW-0812">Transmembrane</keyword>
<dbReference type="Pfam" id="PF12704">
    <property type="entry name" value="MacB_PCD"/>
    <property type="match status" value="2"/>
</dbReference>
<feature type="domain" description="ABC3 transporter permease C-terminal" evidence="8">
    <location>
        <begin position="755"/>
        <end position="868"/>
    </location>
</feature>
<dbReference type="InterPro" id="IPR003838">
    <property type="entry name" value="ABC3_permease_C"/>
</dbReference>
<dbReference type="Pfam" id="PF02687">
    <property type="entry name" value="FtsX"/>
    <property type="match status" value="2"/>
</dbReference>
<comment type="similarity">
    <text evidence="6">Belongs to the ABC-4 integral membrane protein family.</text>
</comment>
<dbReference type="InterPro" id="IPR017800">
    <property type="entry name" value="ADOP"/>
</dbReference>
<feature type="domain" description="ABC3 transporter permease C-terminal" evidence="8">
    <location>
        <begin position="353"/>
        <end position="466"/>
    </location>
</feature>
<protein>
    <submittedName>
        <fullName evidence="10">Permease</fullName>
    </submittedName>
</protein>
<keyword evidence="2" id="KW-1003">Cell membrane</keyword>
<dbReference type="RefSeq" id="WP_104022255.1">
    <property type="nucleotide sequence ID" value="NZ_CP007128.1"/>
</dbReference>
<feature type="transmembrane region" description="Helical" evidence="7">
    <location>
        <begin position="804"/>
        <end position="826"/>
    </location>
</feature>
<dbReference type="HOGENOM" id="CLU_009433_1_0_0"/>
<evidence type="ECO:0000256" key="1">
    <source>
        <dbReference type="ARBA" id="ARBA00004651"/>
    </source>
</evidence>
<dbReference type="OrthoDB" id="8740261at2"/>
<name>W0RCH7_9BACT</name>
<dbReference type="Proteomes" id="UP000019151">
    <property type="component" value="Chromosome"/>
</dbReference>
<proteinExistence type="inferred from homology"/>
<evidence type="ECO:0000313" key="10">
    <source>
        <dbReference type="EMBL" id="AHG88496.1"/>
    </source>
</evidence>
<feature type="domain" description="MacB-like periplasmic core" evidence="9">
    <location>
        <begin position="500"/>
        <end position="722"/>
    </location>
</feature>
<feature type="transmembrane region" description="Helical" evidence="7">
    <location>
        <begin position="487"/>
        <end position="511"/>
    </location>
</feature>
<organism evidence="10 11">
    <name type="scientific">Gemmatirosa kalamazoonensis</name>
    <dbReference type="NCBI Taxonomy" id="861299"/>
    <lineage>
        <taxon>Bacteria</taxon>
        <taxon>Pseudomonadati</taxon>
        <taxon>Gemmatimonadota</taxon>
        <taxon>Gemmatimonadia</taxon>
        <taxon>Gemmatimonadales</taxon>
        <taxon>Gemmatimonadaceae</taxon>
        <taxon>Gemmatirosa</taxon>
    </lineage>
</organism>
<feature type="transmembrane region" description="Helical" evidence="7">
    <location>
        <begin position="443"/>
        <end position="466"/>
    </location>
</feature>
<gene>
    <name evidence="10" type="ORF">J421_0959</name>
</gene>
<evidence type="ECO:0000313" key="11">
    <source>
        <dbReference type="Proteomes" id="UP000019151"/>
    </source>
</evidence>
<evidence type="ECO:0000259" key="9">
    <source>
        <dbReference type="Pfam" id="PF12704"/>
    </source>
</evidence>
<evidence type="ECO:0000256" key="7">
    <source>
        <dbReference type="SAM" id="Phobius"/>
    </source>
</evidence>
<dbReference type="GO" id="GO:0022857">
    <property type="term" value="F:transmembrane transporter activity"/>
    <property type="evidence" value="ECO:0007669"/>
    <property type="project" value="TreeGrafter"/>
</dbReference>
<accession>W0RCH7</accession>
<dbReference type="PANTHER" id="PTHR30572">
    <property type="entry name" value="MEMBRANE COMPONENT OF TRANSPORTER-RELATED"/>
    <property type="match status" value="1"/>
</dbReference>
<evidence type="ECO:0000256" key="2">
    <source>
        <dbReference type="ARBA" id="ARBA00022475"/>
    </source>
</evidence>
<keyword evidence="5 7" id="KW-0472">Membrane</keyword>
<evidence type="ECO:0000256" key="5">
    <source>
        <dbReference type="ARBA" id="ARBA00023136"/>
    </source>
</evidence>
<dbReference type="STRING" id="861299.J421_0959"/>
<evidence type="ECO:0000259" key="8">
    <source>
        <dbReference type="Pfam" id="PF02687"/>
    </source>
</evidence>
<dbReference type="eggNOG" id="COG0577">
    <property type="taxonomic scope" value="Bacteria"/>
</dbReference>
<feature type="transmembrane region" description="Helical" evidence="7">
    <location>
        <begin position="400"/>
        <end position="423"/>
    </location>
</feature>
<evidence type="ECO:0000256" key="6">
    <source>
        <dbReference type="ARBA" id="ARBA00038076"/>
    </source>
</evidence>
<dbReference type="InterPro" id="IPR050250">
    <property type="entry name" value="Macrolide_Exporter_MacB"/>
</dbReference>
<feature type="transmembrane region" description="Helical" evidence="7">
    <location>
        <begin position="838"/>
        <end position="858"/>
    </location>
</feature>
<keyword evidence="11" id="KW-1185">Reference proteome</keyword>
<evidence type="ECO:0000256" key="3">
    <source>
        <dbReference type="ARBA" id="ARBA00022692"/>
    </source>
</evidence>
<dbReference type="AlphaFoldDB" id="W0RCH7"/>
<evidence type="ECO:0000256" key="4">
    <source>
        <dbReference type="ARBA" id="ARBA00022989"/>
    </source>
</evidence>
<reference evidence="10 11" key="1">
    <citation type="journal article" date="2014" name="Genome Announc.">
        <title>Genome Sequence and Methylome of Soil Bacterium Gemmatirosa kalamazoonensis KBS708T, a Member of the Rarely Cultivated Gemmatimonadetes Phylum.</title>
        <authorList>
            <person name="Debruyn J.M."/>
            <person name="Radosevich M."/>
            <person name="Wommack K.E."/>
            <person name="Polson S.W."/>
            <person name="Hauser L.J."/>
            <person name="Fawaz M.N."/>
            <person name="Korlach J."/>
            <person name="Tsai Y.C."/>
        </authorList>
    </citation>
    <scope>NUCLEOTIDE SEQUENCE [LARGE SCALE GENOMIC DNA]</scope>
    <source>
        <strain evidence="10 11">KBS708</strain>
    </source>
</reference>
<dbReference type="InParanoid" id="W0RCH7"/>
<keyword evidence="4 7" id="KW-1133">Transmembrane helix</keyword>
<dbReference type="InterPro" id="IPR025857">
    <property type="entry name" value="MacB_PCD"/>
</dbReference>
<dbReference type="GO" id="GO:0005886">
    <property type="term" value="C:plasma membrane"/>
    <property type="evidence" value="ECO:0007669"/>
    <property type="project" value="UniProtKB-SubCell"/>
</dbReference>
<dbReference type="PANTHER" id="PTHR30572:SF4">
    <property type="entry name" value="ABC TRANSPORTER PERMEASE YTRF"/>
    <property type="match status" value="1"/>
</dbReference>
<dbReference type="PATRIC" id="fig|861299.3.peg.974"/>
<sequence>MSARVYRVLLALLLPARFRRRFGDEMALVFAELCAASRGPLGGLRALAAELPPLLSLALRERRAEWRSTDRGDSTMTDRARQDLRFAWRALRRSPGFALVAALTLALGVGANTAIFSVVRGVLLKPLALRAPEQLVDVAESRGGPNDLAETTPGSFADWRRQAASLRLAGYSTADATLTGLGDAERLPGAITVGGLFELLGVPALVGRALTEADDAPGAAPVVVLSHAEWQRLFGGDRAAMGRALVLDGTAYTIVGVMPPSFRFPSGGTAYWMPARFSAEMRANRDQYFVAVVGRLRPGATLETARAELATIAARQRRAWPQYDADLRIVARPLLDTVVAGARTRLLVLMASVGCVLLITCANLGNLLLARATARRREFAVRRAVGAGTRRLVRQLFTESLLLALVGGALGAVVGRAFLALLLAARATTHLPRADEIRLDLPVLAFTLGVSALAGLCFGSVPAWQLARTRSLEALRQGTRGSAGREWTRRALVVSELALAMMLLTGAGLLLRSFAQLQRVDPGFAATRLLTFDAARGDVRADNAAFFAAALERVRALPGVRAAALVSQLPVTGRGIGAWFNRLDRPTPPGRKPEGEAYRVVSPEYFTTIGLPLRRGRSLGTSDTRDRPAVVINEALARKYYPGEDPIGKEIYLGAPDNRLFDRAPIVGVVGDTHDAGLGAAPLPTVYIPHAVMRAWPSFSFVVRTAGAPETAASAARAAIRALDPSVPVRDVRAIDDVLSESVAPARWSMMLMTVFAAVALTVAALGVFGVLSFLVAQRRRELGIRMALGAAPRALRRMVLGQGLVLVLAGLGLGVVGALALSRFMTTLLYGVTPTDAATYAGVAVLLVLIAVVASWLPARHATHVDPIVVLRSD</sequence>
<feature type="domain" description="MacB-like periplasmic core" evidence="9">
    <location>
        <begin position="99"/>
        <end position="311"/>
    </location>
</feature>
<dbReference type="KEGG" id="gba:J421_0959"/>
<dbReference type="EMBL" id="CP007128">
    <property type="protein sequence ID" value="AHG88496.1"/>
    <property type="molecule type" value="Genomic_DNA"/>
</dbReference>
<feature type="transmembrane region" description="Helical" evidence="7">
    <location>
        <begin position="748"/>
        <end position="777"/>
    </location>
</feature>
<dbReference type="NCBIfam" id="TIGR03434">
    <property type="entry name" value="ADOP"/>
    <property type="match status" value="1"/>
</dbReference>
<comment type="subcellular location">
    <subcellularLocation>
        <location evidence="1">Cell membrane</location>
        <topology evidence="1">Multi-pass membrane protein</topology>
    </subcellularLocation>
</comment>
<feature type="transmembrane region" description="Helical" evidence="7">
    <location>
        <begin position="346"/>
        <end position="369"/>
    </location>
</feature>